<accession>A0A1X6PB38</accession>
<feature type="compositionally biased region" description="Gly residues" evidence="2">
    <location>
        <begin position="117"/>
        <end position="131"/>
    </location>
</feature>
<feature type="coiled-coil region" evidence="1">
    <location>
        <begin position="424"/>
        <end position="458"/>
    </location>
</feature>
<protein>
    <submittedName>
        <fullName evidence="3">Uncharacterized protein</fullName>
    </submittedName>
</protein>
<evidence type="ECO:0000313" key="3">
    <source>
        <dbReference type="EMBL" id="OSX78072.1"/>
    </source>
</evidence>
<dbReference type="EMBL" id="KV918821">
    <property type="protein sequence ID" value="OSX78072.1"/>
    <property type="molecule type" value="Genomic_DNA"/>
</dbReference>
<feature type="compositionally biased region" description="Low complexity" evidence="2">
    <location>
        <begin position="160"/>
        <end position="172"/>
    </location>
</feature>
<proteinExistence type="predicted"/>
<keyword evidence="1" id="KW-0175">Coiled coil</keyword>
<evidence type="ECO:0000313" key="4">
    <source>
        <dbReference type="Proteomes" id="UP000218209"/>
    </source>
</evidence>
<gene>
    <name evidence="3" type="ORF">BU14_0121s0001</name>
</gene>
<feature type="non-terminal residue" evidence="3">
    <location>
        <position position="462"/>
    </location>
</feature>
<feature type="compositionally biased region" description="Basic residues" evidence="2">
    <location>
        <begin position="42"/>
        <end position="51"/>
    </location>
</feature>
<evidence type="ECO:0000256" key="2">
    <source>
        <dbReference type="SAM" id="MobiDB-lite"/>
    </source>
</evidence>
<dbReference type="Proteomes" id="UP000218209">
    <property type="component" value="Unassembled WGS sequence"/>
</dbReference>
<feature type="compositionally biased region" description="Basic and acidic residues" evidence="2">
    <location>
        <begin position="225"/>
        <end position="236"/>
    </location>
</feature>
<feature type="compositionally biased region" description="Polar residues" evidence="2">
    <location>
        <begin position="102"/>
        <end position="111"/>
    </location>
</feature>
<feature type="region of interest" description="Disordered" evidence="2">
    <location>
        <begin position="1"/>
        <end position="369"/>
    </location>
</feature>
<reference evidence="3 4" key="1">
    <citation type="submission" date="2017-03" db="EMBL/GenBank/DDBJ databases">
        <title>WGS assembly of Porphyra umbilicalis.</title>
        <authorList>
            <person name="Brawley S.H."/>
            <person name="Blouin N.A."/>
            <person name="Ficko-Blean E."/>
            <person name="Wheeler G.L."/>
            <person name="Lohr M."/>
            <person name="Goodson H.V."/>
            <person name="Jenkins J.W."/>
            <person name="Blaby-Haas C.E."/>
            <person name="Helliwell K.E."/>
            <person name="Chan C."/>
            <person name="Marriage T."/>
            <person name="Bhattacharya D."/>
            <person name="Klein A.S."/>
            <person name="Badis Y."/>
            <person name="Brodie J."/>
            <person name="Cao Y."/>
            <person name="Collen J."/>
            <person name="Dittami S.M."/>
            <person name="Gachon C.M."/>
            <person name="Green B.R."/>
            <person name="Karpowicz S."/>
            <person name="Kim J.W."/>
            <person name="Kudahl U."/>
            <person name="Lin S."/>
            <person name="Michel G."/>
            <person name="Mittag M."/>
            <person name="Olson B.J."/>
            <person name="Pangilinan J."/>
            <person name="Peng Y."/>
            <person name="Qiu H."/>
            <person name="Shu S."/>
            <person name="Singer J.T."/>
            <person name="Smith A.G."/>
            <person name="Sprecher B.N."/>
            <person name="Wagner V."/>
            <person name="Wang W."/>
            <person name="Wang Z.-Y."/>
            <person name="Yan J."/>
            <person name="Yarish C."/>
            <person name="Zoeuner-Riek S."/>
            <person name="Zhuang Y."/>
            <person name="Zou Y."/>
            <person name="Lindquist E.A."/>
            <person name="Grimwood J."/>
            <person name="Barry K."/>
            <person name="Rokhsar D.S."/>
            <person name="Schmutz J."/>
            <person name="Stiller J.W."/>
            <person name="Grossman A.R."/>
            <person name="Prochnik S.E."/>
        </authorList>
    </citation>
    <scope>NUCLEOTIDE SEQUENCE [LARGE SCALE GENOMIC DNA]</scope>
    <source>
        <strain evidence="3">4086291</strain>
    </source>
</reference>
<dbReference type="AlphaFoldDB" id="A0A1X6PB38"/>
<evidence type="ECO:0000256" key="1">
    <source>
        <dbReference type="SAM" id="Coils"/>
    </source>
</evidence>
<sequence>MCTGRRRTCSTDPAVCPLHPAPGPLPPPDAARPVTMAGLARKFSKSLSHNRRQQEQATAPVAPGATPLTPRLPARTAAKPSAVPARPPAALTPSAMPDVARRNTSTLSSTQGARDAGAGGGGGRGGGGGGSPEISQSKSQRRLNMRSSSLPRSGSGGMAPPGMPGVTGTAATNVLRDTGGGGGGADGPVSLGSGAGERSQAKLKRFATLATARRENDGSNASRSFFRDKLRARAPDAEPGSLAGGLRAAPSTPADAESFMSPLAAFSTPEELDGGGHATSMGKLPSVRRNAGGVAASTPGTPRGGRTVAGDGPAFAPPRRQRRGSDETAAPCKGVERPAGALVDRGVDARGPPPTPAIAPEHRVLPPSMDVSNTFKRALQRIATEREELKVKLAAAEAAGADVEVLRSSTEELRVRLRVSDAAVAAEKDRLAAATSAAAELRREVSHLDASLRAAQRDAATA</sequence>
<keyword evidence="4" id="KW-1185">Reference proteome</keyword>
<organism evidence="3 4">
    <name type="scientific">Porphyra umbilicalis</name>
    <name type="common">Purple laver</name>
    <name type="synonym">Red alga</name>
    <dbReference type="NCBI Taxonomy" id="2786"/>
    <lineage>
        <taxon>Eukaryota</taxon>
        <taxon>Rhodophyta</taxon>
        <taxon>Bangiophyceae</taxon>
        <taxon>Bangiales</taxon>
        <taxon>Bangiaceae</taxon>
        <taxon>Porphyra</taxon>
    </lineage>
</organism>
<feature type="compositionally biased region" description="Pro residues" evidence="2">
    <location>
        <begin position="19"/>
        <end position="30"/>
    </location>
</feature>
<name>A0A1X6PB38_PORUM</name>